<accession>A0A2W1BN62</accession>
<feature type="region of interest" description="Disordered" evidence="1">
    <location>
        <begin position="798"/>
        <end position="826"/>
    </location>
</feature>
<dbReference type="AlphaFoldDB" id="A0A2W1BN62"/>
<evidence type="ECO:0000313" key="3">
    <source>
        <dbReference type="EMBL" id="PZC74306.1"/>
    </source>
</evidence>
<name>A0A2W1BN62_HELAM</name>
<evidence type="ECO:0000313" key="4">
    <source>
        <dbReference type="Proteomes" id="UP000249218"/>
    </source>
</evidence>
<organism evidence="3 4">
    <name type="scientific">Helicoverpa armigera</name>
    <name type="common">Cotton bollworm</name>
    <name type="synonym">Heliothis armigera</name>
    <dbReference type="NCBI Taxonomy" id="29058"/>
    <lineage>
        <taxon>Eukaryota</taxon>
        <taxon>Metazoa</taxon>
        <taxon>Ecdysozoa</taxon>
        <taxon>Arthropoda</taxon>
        <taxon>Hexapoda</taxon>
        <taxon>Insecta</taxon>
        <taxon>Pterygota</taxon>
        <taxon>Neoptera</taxon>
        <taxon>Endopterygota</taxon>
        <taxon>Lepidoptera</taxon>
        <taxon>Glossata</taxon>
        <taxon>Ditrysia</taxon>
        <taxon>Noctuoidea</taxon>
        <taxon>Noctuidae</taxon>
        <taxon>Heliothinae</taxon>
        <taxon>Helicoverpa</taxon>
    </lineage>
</organism>
<protein>
    <recommendedName>
        <fullName evidence="2">DUF4455 domain-containing protein</fullName>
    </recommendedName>
</protein>
<sequence>MSCSGWSHRPKSIISEAHTCEHAVRRLTRVARAGCPEDADAVAALPDNWVPRHSTPLLANYLKQREQDHNSVLDEIAKGADAVNDDINKRVRVLAENLLAHIQQTQRSIDCIVDKCDANLMPLTVEDRDEALKSINDIMQERIDCTNDFKRDALNLETERADKLRILLRGHFQRLVAVGHKTPKDLIHEFDERIYNINQQLLSNSKAYAEMQADLRGLSTEGIMRARTSLNQLCLGVGMAVRGRSALIWCKDQKISRQRSQSAQSRGPSSNEPLLGNILDDVGEFDAIIARLVQAYRNAVLRVFSGFSCKLTELEKDLGHELRGPNEFSKIEILDLQRLLERPLQRLTEKIGKSSGNKTVLEITGADVISMQKSVQSLGESLRETCSILNHAGHLWDAHILRTALAQKLTIAAVEDLLTSHDSIELTNEVPFNIALEQLRCAADVEKVQQQFDSITVMLEKTAEMYLHHSEAELGRLEEFMNFPAVMANTLLAEFEVFLEKYPRAPIQVGAGSLTELLGSPGTPRRSPSNLSSVKLPLPRAIFQTELQEVALQNWRNGFLESFAANVSLVPEELKHQARLWVEERSAALHMRYSLKIVSHAIRLERVKAARELRIAELRYHDMRLESHLSAIYELVDRLPVEASQFAAIDAPMLYPLCDWIERMRVNIQEVITKDPVEPEVKKMKMKSYAPRLVKHRELFEESLNLAISEFKRMLEHRIQEARISNVRFISQIKLFSEGGQYAAQEATKTSTALGKGADALEACISKTLDVLNQRRNQLLALADHLILPLQRLVEETIKPPGKNAPKPPMKSISKMAAKAEKKKKK</sequence>
<dbReference type="EMBL" id="KZ150057">
    <property type="protein sequence ID" value="PZC74306.1"/>
    <property type="molecule type" value="Genomic_DNA"/>
</dbReference>
<evidence type="ECO:0000256" key="1">
    <source>
        <dbReference type="SAM" id="MobiDB-lite"/>
    </source>
</evidence>
<dbReference type="Proteomes" id="UP000249218">
    <property type="component" value="Unassembled WGS sequence"/>
</dbReference>
<dbReference type="Pfam" id="PF14643">
    <property type="entry name" value="DUF4455"/>
    <property type="match status" value="1"/>
</dbReference>
<evidence type="ECO:0000259" key="2">
    <source>
        <dbReference type="Pfam" id="PF14643"/>
    </source>
</evidence>
<gene>
    <name evidence="3" type="primary">HaOG207998</name>
    <name evidence="3" type="ORF">B5X24_HaOG207998</name>
</gene>
<keyword evidence="4" id="KW-1185">Reference proteome</keyword>
<reference evidence="3 4" key="1">
    <citation type="journal article" date="2017" name="BMC Biol.">
        <title>Genomic innovations, transcriptional plasticity and gene loss underlying the evolution and divergence of two highly polyphagous and invasive Helicoverpa pest species.</title>
        <authorList>
            <person name="Pearce S.L."/>
            <person name="Clarke D.F."/>
            <person name="East P.D."/>
            <person name="Elfekih S."/>
            <person name="Gordon K.H."/>
            <person name="Jermiin L.S."/>
            <person name="McGaughran A."/>
            <person name="Oakeshott J.G."/>
            <person name="Papanikolaou A."/>
            <person name="Perera O.P."/>
            <person name="Rane R.V."/>
            <person name="Richards S."/>
            <person name="Tay W.T."/>
            <person name="Walsh T.K."/>
            <person name="Anderson A."/>
            <person name="Anderson C.J."/>
            <person name="Asgari S."/>
            <person name="Board P.G."/>
            <person name="Bretschneider A."/>
            <person name="Campbell P.M."/>
            <person name="Chertemps T."/>
            <person name="Christeller J.T."/>
            <person name="Coppin C.W."/>
            <person name="Downes S.J."/>
            <person name="Duan G."/>
            <person name="Farnsworth C.A."/>
            <person name="Good R.T."/>
            <person name="Han L.B."/>
            <person name="Han Y.C."/>
            <person name="Hatje K."/>
            <person name="Horne I."/>
            <person name="Huang Y.P."/>
            <person name="Hughes D.S."/>
            <person name="Jacquin-Joly E."/>
            <person name="James W."/>
            <person name="Jhangiani S."/>
            <person name="Kollmar M."/>
            <person name="Kuwar S.S."/>
            <person name="Li S."/>
            <person name="Liu N.Y."/>
            <person name="Maibeche M.T."/>
            <person name="Miller J.R."/>
            <person name="Montagne N."/>
            <person name="Perry T."/>
            <person name="Qu J."/>
            <person name="Song S.V."/>
            <person name="Sutton G.G."/>
            <person name="Vogel H."/>
            <person name="Walenz B.P."/>
            <person name="Xu W."/>
            <person name="Zhang H.J."/>
            <person name="Zou Z."/>
            <person name="Batterham P."/>
            <person name="Edwards O.R."/>
            <person name="Feyereisen R."/>
            <person name="Gibbs R.A."/>
            <person name="Heckel D.G."/>
            <person name="McGrath A."/>
            <person name="Robin C."/>
            <person name="Scherer S.E."/>
            <person name="Worley K.C."/>
            <person name="Wu Y.D."/>
        </authorList>
    </citation>
    <scope>NUCLEOTIDE SEQUENCE [LARGE SCALE GENOMIC DNA]</scope>
    <source>
        <strain evidence="3">Harm_GR_Male_#8</strain>
        <tissue evidence="3">Whole organism</tissue>
    </source>
</reference>
<proteinExistence type="predicted"/>
<feature type="domain" description="DUF4455" evidence="2">
    <location>
        <begin position="63"/>
        <end position="216"/>
    </location>
</feature>
<dbReference type="InterPro" id="IPR028089">
    <property type="entry name" value="DUF4455"/>
</dbReference>